<evidence type="ECO:0000313" key="3">
    <source>
        <dbReference type="EMBL" id="TKB54252.1"/>
    </source>
</evidence>
<gene>
    <name evidence="3" type="ORF">FCL42_12710</name>
</gene>
<dbReference type="Pfam" id="PF24755">
    <property type="entry name" value="SpoVR_C"/>
    <property type="match status" value="1"/>
</dbReference>
<dbReference type="NCBIfam" id="NF008737">
    <property type="entry name" value="PRK11767.1"/>
    <property type="match status" value="1"/>
</dbReference>
<dbReference type="RefSeq" id="WP_136863801.1">
    <property type="nucleotide sequence ID" value="NZ_SWCJ01000009.1"/>
</dbReference>
<proteinExistence type="predicted"/>
<evidence type="ECO:0000313" key="4">
    <source>
        <dbReference type="Proteomes" id="UP000305675"/>
    </source>
</evidence>
<comment type="caution">
    <text evidence="3">The sequence shown here is derived from an EMBL/GenBank/DDBJ whole genome shotgun (WGS) entry which is preliminary data.</text>
</comment>
<keyword evidence="4" id="KW-1185">Reference proteome</keyword>
<dbReference type="Pfam" id="PF04293">
    <property type="entry name" value="SpoVR"/>
    <property type="match status" value="1"/>
</dbReference>
<evidence type="ECO:0000259" key="2">
    <source>
        <dbReference type="Pfam" id="PF24755"/>
    </source>
</evidence>
<reference evidence="3 4" key="1">
    <citation type="submission" date="2019-04" db="EMBL/GenBank/DDBJ databases">
        <authorList>
            <person name="Hwang J.C."/>
        </authorList>
    </citation>
    <scope>NUCLEOTIDE SEQUENCE [LARGE SCALE GENOMIC DNA]</scope>
    <source>
        <strain evidence="3 4">IMCC35002</strain>
    </source>
</reference>
<feature type="domain" description="SpoVR-like C-terminal" evidence="2">
    <location>
        <begin position="433"/>
        <end position="484"/>
    </location>
</feature>
<sequence length="503" mass="59378">MKRNQPLSDGPDWTFELIQDYHQEIERIAAGYKLDTYPNQIEVISAEQMMDAYASVGMPIGYSHWTFGKKFIDTEKHYKRGQMGLAYEIVINSNPCISYLMEENTITMQALVMAHACYGHNSFFKGNYLFQTWTDADSIIDYLVFAKNYISDCEERHGIDAVEEILDSCHALMNFGVDRYKRPAEISLREERQRQKEREDYLQSQVNDLWRTLPSAAQKQEQEEEAKFPSEPQENLLYFIEKNAPLLEPWQREVVRIVRKISQYFYPQKQTQVMNEGWATFWHYTIMNHLYDEGLVTDRFIMEFLHSHTSVVMQPEYNSPYYSGINPYALGFAMFQDIRRICENPDEEDKRWFPDIAGSDWLETLHFAMHNFKDESFISQYLSPKVMRQFKFFTVHDDDRKSYLEVGAIHNDEGYREVRQNLSAQYNLSNLEPNIQVWDVKVRGDRSLTLRYQPQQRAPLGDSKDEVMKHLHRLWGFDVFLEEARENGNVDIIARCVAKTEAL</sequence>
<dbReference type="EMBL" id="SWCJ01000009">
    <property type="protein sequence ID" value="TKB54252.1"/>
    <property type="molecule type" value="Genomic_DNA"/>
</dbReference>
<accession>A0A4U1BLS7</accession>
<dbReference type="PANTHER" id="PTHR30029:SF2">
    <property type="entry name" value="STAGE V SPORULATION PROTEIN R"/>
    <property type="match status" value="1"/>
</dbReference>
<protein>
    <submittedName>
        <fullName evidence="3">SpoVR family protein</fullName>
    </submittedName>
</protein>
<dbReference type="InterPro" id="IPR007390">
    <property type="entry name" value="Spore_V_R"/>
</dbReference>
<feature type="domain" description="SpoVR protein-like N-terminal" evidence="1">
    <location>
        <begin position="12"/>
        <end position="429"/>
    </location>
</feature>
<name>A0A4U1BLS7_9GAMM</name>
<dbReference type="Proteomes" id="UP000305675">
    <property type="component" value="Unassembled WGS sequence"/>
</dbReference>
<dbReference type="InterPro" id="IPR057270">
    <property type="entry name" value="Ycgb-like"/>
</dbReference>
<dbReference type="OrthoDB" id="9784270at2"/>
<dbReference type="AlphaFoldDB" id="A0A4U1BLS7"/>
<dbReference type="PANTHER" id="PTHR30029">
    <property type="entry name" value="STAGE V SPORULATION PROTEIN R"/>
    <property type="match status" value="1"/>
</dbReference>
<dbReference type="InterPro" id="IPR057008">
    <property type="entry name" value="SpoVR-like_C"/>
</dbReference>
<dbReference type="InterPro" id="IPR056174">
    <property type="entry name" value="SpoVR_N"/>
</dbReference>
<evidence type="ECO:0000259" key="1">
    <source>
        <dbReference type="Pfam" id="PF04293"/>
    </source>
</evidence>
<organism evidence="3 4">
    <name type="scientific">Ferrimonas aestuarii</name>
    <dbReference type="NCBI Taxonomy" id="2569539"/>
    <lineage>
        <taxon>Bacteria</taxon>
        <taxon>Pseudomonadati</taxon>
        <taxon>Pseudomonadota</taxon>
        <taxon>Gammaproteobacteria</taxon>
        <taxon>Alteromonadales</taxon>
        <taxon>Ferrimonadaceae</taxon>
        <taxon>Ferrimonas</taxon>
    </lineage>
</organism>